<dbReference type="Proteomes" id="UP000193648">
    <property type="component" value="Unassembled WGS sequence"/>
</dbReference>
<dbReference type="GeneID" id="33568730"/>
<evidence type="ECO:0000313" key="1">
    <source>
        <dbReference type="EMBL" id="ORZ04977.1"/>
    </source>
</evidence>
<name>A0A1Y2G9N6_9FUNG</name>
<dbReference type="RefSeq" id="XP_021876841.1">
    <property type="nucleotide sequence ID" value="XM_022026887.1"/>
</dbReference>
<dbReference type="EMBL" id="MCFF01000053">
    <property type="protein sequence ID" value="ORZ04977.1"/>
    <property type="molecule type" value="Genomic_DNA"/>
</dbReference>
<evidence type="ECO:0000313" key="2">
    <source>
        <dbReference type="Proteomes" id="UP000193648"/>
    </source>
</evidence>
<protein>
    <submittedName>
        <fullName evidence="1">Uncharacterized protein</fullName>
    </submittedName>
</protein>
<keyword evidence="2" id="KW-1185">Reference proteome</keyword>
<organism evidence="1 2">
    <name type="scientific">Lobosporangium transversale</name>
    <dbReference type="NCBI Taxonomy" id="64571"/>
    <lineage>
        <taxon>Eukaryota</taxon>
        <taxon>Fungi</taxon>
        <taxon>Fungi incertae sedis</taxon>
        <taxon>Mucoromycota</taxon>
        <taxon>Mortierellomycotina</taxon>
        <taxon>Mortierellomycetes</taxon>
        <taxon>Mortierellales</taxon>
        <taxon>Mortierellaceae</taxon>
        <taxon>Lobosporangium</taxon>
    </lineage>
</organism>
<dbReference type="InParanoid" id="A0A1Y2G9N6"/>
<accession>A0A1Y2G9N6</accession>
<dbReference type="AlphaFoldDB" id="A0A1Y2G9N6"/>
<gene>
    <name evidence="1" type="ORF">BCR41DRAFT_374648</name>
</gene>
<reference evidence="1 2" key="1">
    <citation type="submission" date="2016-07" db="EMBL/GenBank/DDBJ databases">
        <title>Pervasive Adenine N6-methylation of Active Genes in Fungi.</title>
        <authorList>
            <consortium name="DOE Joint Genome Institute"/>
            <person name="Mondo S.J."/>
            <person name="Dannebaum R.O."/>
            <person name="Kuo R.C."/>
            <person name="Labutti K."/>
            <person name="Haridas S."/>
            <person name="Kuo A."/>
            <person name="Salamov A."/>
            <person name="Ahrendt S.R."/>
            <person name="Lipzen A."/>
            <person name="Sullivan W."/>
            <person name="Andreopoulos W.B."/>
            <person name="Clum A."/>
            <person name="Lindquist E."/>
            <person name="Daum C."/>
            <person name="Ramamoorthy G.K."/>
            <person name="Gryganskyi A."/>
            <person name="Culley D."/>
            <person name="Magnuson J.K."/>
            <person name="James T.Y."/>
            <person name="O'Malley M.A."/>
            <person name="Stajich J.E."/>
            <person name="Spatafora J.W."/>
            <person name="Visel A."/>
            <person name="Grigoriev I.V."/>
        </authorList>
    </citation>
    <scope>NUCLEOTIDE SEQUENCE [LARGE SCALE GENOMIC DNA]</scope>
    <source>
        <strain evidence="1 2">NRRL 3116</strain>
    </source>
</reference>
<proteinExistence type="predicted"/>
<comment type="caution">
    <text evidence="1">The sequence shown here is derived from an EMBL/GenBank/DDBJ whole genome shotgun (WGS) entry which is preliminary data.</text>
</comment>
<sequence>MLCLHCQCLLSLPQQATFGRTVVSDREHSQHPNISPKRVLGPLSCEPVPRGIKDNFSLRDHKFLQGDSLLCSFLFRLRSLCRWTNPFSNMRSVCQTGLTRSTCFIETSHTRVFVSGQRNNGVGSQCAVH</sequence>